<feature type="transmembrane region" description="Helical" evidence="1">
    <location>
        <begin position="92"/>
        <end position="112"/>
    </location>
</feature>
<evidence type="ECO:0000313" key="2">
    <source>
        <dbReference type="EMBL" id="UWP83576.1"/>
    </source>
</evidence>
<evidence type="ECO:0000313" key="3">
    <source>
        <dbReference type="Proteomes" id="UP001059617"/>
    </source>
</evidence>
<keyword evidence="1" id="KW-0472">Membrane</keyword>
<keyword evidence="1" id="KW-0812">Transmembrane</keyword>
<sequence>MFDRVLGLPAHPLFIHAAVVLVPLLALVGVLYAVWPGSRRHIRWPLIALAIATPGAVFFAKESGEAFSESPNFAAGPIQEQIEQHEDLGNTLFLVVLGLAIVALVMAFMVNVTAGSVSLIKAPVVVHWVVVVAVVALSVAAFYYVFRAGDTGAHMVWEGF</sequence>
<keyword evidence="3" id="KW-1185">Reference proteome</keyword>
<feature type="transmembrane region" description="Helical" evidence="1">
    <location>
        <begin position="13"/>
        <end position="35"/>
    </location>
</feature>
<keyword evidence="1" id="KW-1133">Transmembrane helix</keyword>
<dbReference type="Proteomes" id="UP001059617">
    <property type="component" value="Chromosome"/>
</dbReference>
<gene>
    <name evidence="2" type="ORF">Dfulv_04650</name>
</gene>
<organism evidence="2 3">
    <name type="scientific">Dactylosporangium fulvum</name>
    <dbReference type="NCBI Taxonomy" id="53359"/>
    <lineage>
        <taxon>Bacteria</taxon>
        <taxon>Bacillati</taxon>
        <taxon>Actinomycetota</taxon>
        <taxon>Actinomycetes</taxon>
        <taxon>Micromonosporales</taxon>
        <taxon>Micromonosporaceae</taxon>
        <taxon>Dactylosporangium</taxon>
    </lineage>
</organism>
<dbReference type="RefSeq" id="WP_259861370.1">
    <property type="nucleotide sequence ID" value="NZ_BAAAST010000040.1"/>
</dbReference>
<proteinExistence type="predicted"/>
<protein>
    <recommendedName>
        <fullName evidence="4">DUF2231 domain-containing protein</fullName>
    </recommendedName>
</protein>
<reference evidence="2" key="1">
    <citation type="submission" date="2021-04" db="EMBL/GenBank/DDBJ databases">
        <authorList>
            <person name="Hartkoorn R.C."/>
            <person name="Beaudoing E."/>
            <person name="Hot D."/>
        </authorList>
    </citation>
    <scope>NUCLEOTIDE SEQUENCE</scope>
    <source>
        <strain evidence="2">NRRL B-16292</strain>
    </source>
</reference>
<evidence type="ECO:0000256" key="1">
    <source>
        <dbReference type="SAM" id="Phobius"/>
    </source>
</evidence>
<name>A0ABY5W666_9ACTN</name>
<reference evidence="2" key="2">
    <citation type="submission" date="2022-09" db="EMBL/GenBank/DDBJ databases">
        <title>Biosynthetic gene clusters of Dactylosporangioum fulvum.</title>
        <authorList>
            <person name="Caradec T."/>
        </authorList>
    </citation>
    <scope>NUCLEOTIDE SEQUENCE</scope>
    <source>
        <strain evidence="2">NRRL B-16292</strain>
    </source>
</reference>
<evidence type="ECO:0008006" key="4">
    <source>
        <dbReference type="Google" id="ProtNLM"/>
    </source>
</evidence>
<accession>A0ABY5W666</accession>
<dbReference type="EMBL" id="CP073720">
    <property type="protein sequence ID" value="UWP83576.1"/>
    <property type="molecule type" value="Genomic_DNA"/>
</dbReference>
<feature type="transmembrane region" description="Helical" evidence="1">
    <location>
        <begin position="124"/>
        <end position="146"/>
    </location>
</feature>